<feature type="transmembrane region" description="Helical" evidence="6">
    <location>
        <begin position="21"/>
        <end position="44"/>
    </location>
</feature>
<feature type="transmembrane region" description="Helical" evidence="6">
    <location>
        <begin position="216"/>
        <end position="238"/>
    </location>
</feature>
<feature type="transmembrane region" description="Helical" evidence="6">
    <location>
        <begin position="64"/>
        <end position="88"/>
    </location>
</feature>
<keyword evidence="3 6" id="KW-1133">Transmembrane helix</keyword>
<keyword evidence="4 6" id="KW-0472">Membrane</keyword>
<evidence type="ECO:0000256" key="2">
    <source>
        <dbReference type="ARBA" id="ARBA00022692"/>
    </source>
</evidence>
<evidence type="ECO:0000313" key="8">
    <source>
        <dbReference type="EMBL" id="KUI52716.1"/>
    </source>
</evidence>
<evidence type="ECO:0000256" key="6">
    <source>
        <dbReference type="SAM" id="Phobius"/>
    </source>
</evidence>
<feature type="transmembrane region" description="Helical" evidence="6">
    <location>
        <begin position="100"/>
        <end position="128"/>
    </location>
</feature>
<gene>
    <name evidence="8" type="ORF">VP1G_00039</name>
</gene>
<dbReference type="InterPro" id="IPR049326">
    <property type="entry name" value="Rhodopsin_dom_fungi"/>
</dbReference>
<evidence type="ECO:0000259" key="7">
    <source>
        <dbReference type="Pfam" id="PF20684"/>
    </source>
</evidence>
<reference evidence="9" key="1">
    <citation type="submission" date="2014-12" db="EMBL/GenBank/DDBJ databases">
        <title>Genome Sequence of Valsa Canker Pathogens Uncovers a Specific Adaption of Colonization on Woody Bark.</title>
        <authorList>
            <person name="Yin Z."/>
            <person name="Liu H."/>
            <person name="Gao X."/>
            <person name="Li Z."/>
            <person name="Song N."/>
            <person name="Ke X."/>
            <person name="Dai Q."/>
            <person name="Wu Y."/>
            <person name="Sun Y."/>
            <person name="Xu J.-R."/>
            <person name="Kang Z.K."/>
            <person name="Wang L."/>
            <person name="Huang L."/>
        </authorList>
    </citation>
    <scope>NUCLEOTIDE SEQUENCE [LARGE SCALE GENOMIC DNA]</scope>
    <source>
        <strain evidence="9">SXYL134</strain>
    </source>
</reference>
<accession>A0A194UM34</accession>
<keyword evidence="9" id="KW-1185">Reference proteome</keyword>
<protein>
    <recommendedName>
        <fullName evidence="7">Rhodopsin domain-containing protein</fullName>
    </recommendedName>
</protein>
<comment type="similarity">
    <text evidence="5">Belongs to the SAT4 family.</text>
</comment>
<feature type="transmembrane region" description="Helical" evidence="6">
    <location>
        <begin position="180"/>
        <end position="204"/>
    </location>
</feature>
<evidence type="ECO:0000313" key="9">
    <source>
        <dbReference type="Proteomes" id="UP000078576"/>
    </source>
</evidence>
<feature type="domain" description="Rhodopsin" evidence="7">
    <location>
        <begin position="2"/>
        <end position="242"/>
    </location>
</feature>
<sequence>MLRLAARRIAHRRLDAGDICIICAWLITIGLTITCILEALYGGFGWHRQEVTDTFGAGTIKEYHIIILPLELFWTLSLSLSKISLLLLYIKVFPVSRLTLVCKITCVCVALFAISGVLCTLLICQPIQYNWDLSLPGGHCGNQKAVFGFYGVINLATDVMVLTLPIPSLMKLKLPSYKKVALVTTFSVGFLTCIASVIRLGFLATVDYVDITYSSLPFVLMSAVEPALAVTCACVPLMRPLLGIRGKKYRYSSTGTRQHVGSMSFRNLTGTTASKISRRKHQRCVSSITMPPPTMQFEVSLAKDGMDQELMPVTKEYRYEAQVSAGHESDGNNPAKEGFDHLEKQMRNREANIIVTQEWNVEVSHEITDAV</sequence>
<organism evidence="8 9">
    <name type="scientific">Cytospora mali</name>
    <name type="common">Apple Valsa canker fungus</name>
    <name type="synonym">Valsa mali</name>
    <dbReference type="NCBI Taxonomy" id="578113"/>
    <lineage>
        <taxon>Eukaryota</taxon>
        <taxon>Fungi</taxon>
        <taxon>Dikarya</taxon>
        <taxon>Ascomycota</taxon>
        <taxon>Pezizomycotina</taxon>
        <taxon>Sordariomycetes</taxon>
        <taxon>Sordariomycetidae</taxon>
        <taxon>Diaporthales</taxon>
        <taxon>Cytosporaceae</taxon>
        <taxon>Cytospora</taxon>
    </lineage>
</organism>
<dbReference type="OrthoDB" id="5329176at2759"/>
<evidence type="ECO:0000256" key="3">
    <source>
        <dbReference type="ARBA" id="ARBA00022989"/>
    </source>
</evidence>
<comment type="subcellular location">
    <subcellularLocation>
        <location evidence="1">Membrane</location>
        <topology evidence="1">Multi-pass membrane protein</topology>
    </subcellularLocation>
</comment>
<dbReference type="AlphaFoldDB" id="A0A194UM34"/>
<evidence type="ECO:0000256" key="5">
    <source>
        <dbReference type="ARBA" id="ARBA00038359"/>
    </source>
</evidence>
<dbReference type="InterPro" id="IPR052337">
    <property type="entry name" value="SAT4-like"/>
</dbReference>
<dbReference type="PANTHER" id="PTHR33048">
    <property type="entry name" value="PTH11-LIKE INTEGRAL MEMBRANE PROTEIN (AFU_ORTHOLOGUE AFUA_5G11245)"/>
    <property type="match status" value="1"/>
</dbReference>
<evidence type="ECO:0000256" key="4">
    <source>
        <dbReference type="ARBA" id="ARBA00023136"/>
    </source>
</evidence>
<proteinExistence type="inferred from homology"/>
<dbReference type="GO" id="GO:0016020">
    <property type="term" value="C:membrane"/>
    <property type="evidence" value="ECO:0007669"/>
    <property type="project" value="UniProtKB-SubCell"/>
</dbReference>
<keyword evidence="2 6" id="KW-0812">Transmembrane</keyword>
<name>A0A194UM34_CYTMA</name>
<feature type="transmembrane region" description="Helical" evidence="6">
    <location>
        <begin position="148"/>
        <end position="168"/>
    </location>
</feature>
<dbReference type="PANTHER" id="PTHR33048:SF57">
    <property type="entry name" value="INTEGRAL MEMBRANE PROTEIN-RELATED"/>
    <property type="match status" value="1"/>
</dbReference>
<evidence type="ECO:0000256" key="1">
    <source>
        <dbReference type="ARBA" id="ARBA00004141"/>
    </source>
</evidence>
<dbReference type="Pfam" id="PF20684">
    <property type="entry name" value="Fung_rhodopsin"/>
    <property type="match status" value="1"/>
</dbReference>
<dbReference type="Proteomes" id="UP000078576">
    <property type="component" value="Unassembled WGS sequence"/>
</dbReference>
<dbReference type="EMBL" id="KN714666">
    <property type="protein sequence ID" value="KUI52716.1"/>
    <property type="molecule type" value="Genomic_DNA"/>
</dbReference>